<protein>
    <submittedName>
        <fullName evidence="1">Uncharacterized protein</fullName>
    </submittedName>
</protein>
<dbReference type="PANTHER" id="PTHR42047">
    <property type="entry name" value="PROTEIN, PUTATIVE (AFU_ORTHOLOGUE AFUA_6G03560)-RELATED"/>
    <property type="match status" value="1"/>
</dbReference>
<name>A0ABQ8GC09_9PEZI</name>
<dbReference type="PANTHER" id="PTHR42047:SF1">
    <property type="entry name" value="PROTEIN, PUTATIVE (AFU_ORTHOLOGUE AFUA_6G03560)-RELATED"/>
    <property type="match status" value="1"/>
</dbReference>
<gene>
    <name evidence="1" type="ORF">B0J12DRAFT_741196</name>
</gene>
<sequence length="206" mass="21465">MAAPAKAAVAARQTALNGPYTLTAYAPGNVTLNGAKAQNGGNLFGPTVASYCPTVVTSCPNGTDTAYAGTLYPLAEVPGGQDLYVTNDGQIRITVQHSHSIPPGAYWNYQGWSWNALPASDTPVAAGCPESDPRYNCAAPTGYWTFHAPDAPEGVCGVVACPSEYYPDAVSAYAVTPNFTRTDCTPILGLATHGYSGPNPPVWSYL</sequence>
<dbReference type="EMBL" id="JAGTJR010000015">
    <property type="protein sequence ID" value="KAH7048469.1"/>
    <property type="molecule type" value="Genomic_DNA"/>
</dbReference>
<keyword evidence="2" id="KW-1185">Reference proteome</keyword>
<comment type="caution">
    <text evidence="1">The sequence shown here is derived from an EMBL/GenBank/DDBJ whole genome shotgun (WGS) entry which is preliminary data.</text>
</comment>
<accession>A0ABQ8GC09</accession>
<reference evidence="1 2" key="1">
    <citation type="journal article" date="2021" name="Nat. Commun.">
        <title>Genetic determinants of endophytism in the Arabidopsis root mycobiome.</title>
        <authorList>
            <person name="Mesny F."/>
            <person name="Miyauchi S."/>
            <person name="Thiergart T."/>
            <person name="Pickel B."/>
            <person name="Atanasova L."/>
            <person name="Karlsson M."/>
            <person name="Huettel B."/>
            <person name="Barry K.W."/>
            <person name="Haridas S."/>
            <person name="Chen C."/>
            <person name="Bauer D."/>
            <person name="Andreopoulos W."/>
            <person name="Pangilinan J."/>
            <person name="LaButti K."/>
            <person name="Riley R."/>
            <person name="Lipzen A."/>
            <person name="Clum A."/>
            <person name="Drula E."/>
            <person name="Henrissat B."/>
            <person name="Kohler A."/>
            <person name="Grigoriev I.V."/>
            <person name="Martin F.M."/>
            <person name="Hacquard S."/>
        </authorList>
    </citation>
    <scope>NUCLEOTIDE SEQUENCE [LARGE SCALE GENOMIC DNA]</scope>
    <source>
        <strain evidence="1 2">MPI-SDFR-AT-0080</strain>
    </source>
</reference>
<evidence type="ECO:0000313" key="1">
    <source>
        <dbReference type="EMBL" id="KAH7048469.1"/>
    </source>
</evidence>
<dbReference type="InterPro" id="IPR052820">
    <property type="entry name" value="PhiA_domain"/>
</dbReference>
<organism evidence="1 2">
    <name type="scientific">Macrophomina phaseolina</name>
    <dbReference type="NCBI Taxonomy" id="35725"/>
    <lineage>
        <taxon>Eukaryota</taxon>
        <taxon>Fungi</taxon>
        <taxon>Dikarya</taxon>
        <taxon>Ascomycota</taxon>
        <taxon>Pezizomycotina</taxon>
        <taxon>Dothideomycetes</taxon>
        <taxon>Dothideomycetes incertae sedis</taxon>
        <taxon>Botryosphaeriales</taxon>
        <taxon>Botryosphaeriaceae</taxon>
        <taxon>Macrophomina</taxon>
    </lineage>
</organism>
<evidence type="ECO:0000313" key="2">
    <source>
        <dbReference type="Proteomes" id="UP000774617"/>
    </source>
</evidence>
<dbReference type="Proteomes" id="UP000774617">
    <property type="component" value="Unassembled WGS sequence"/>
</dbReference>
<proteinExistence type="predicted"/>